<dbReference type="SUPFAM" id="SSF52540">
    <property type="entry name" value="P-loop containing nucleoside triphosphate hydrolases"/>
    <property type="match status" value="1"/>
</dbReference>
<dbReference type="InterPro" id="IPR006073">
    <property type="entry name" value="GTP-bd"/>
</dbReference>
<name>A0AAV9QF12_9PEZI</name>
<feature type="region of interest" description="Disordered" evidence="2">
    <location>
        <begin position="407"/>
        <end position="452"/>
    </location>
</feature>
<evidence type="ECO:0000313" key="4">
    <source>
        <dbReference type="EMBL" id="KAK5540213.1"/>
    </source>
</evidence>
<comment type="caution">
    <text evidence="4">The sequence shown here is derived from an EMBL/GenBank/DDBJ whole genome shotgun (WGS) entry which is preliminary data.</text>
</comment>
<keyword evidence="1" id="KW-0175">Coiled coil</keyword>
<reference evidence="4 5" key="1">
    <citation type="submission" date="2023-06" db="EMBL/GenBank/DDBJ databases">
        <title>Black Yeasts Isolated from many extreme environments.</title>
        <authorList>
            <person name="Coleine C."/>
            <person name="Stajich J.E."/>
            <person name="Selbmann L."/>
        </authorList>
    </citation>
    <scope>NUCLEOTIDE SEQUENCE [LARGE SCALE GENOMIC DNA]</scope>
    <source>
        <strain evidence="4 5">CCFEE 5887</strain>
    </source>
</reference>
<keyword evidence="5" id="KW-1185">Reference proteome</keyword>
<evidence type="ECO:0000256" key="1">
    <source>
        <dbReference type="SAM" id="Coils"/>
    </source>
</evidence>
<proteinExistence type="predicted"/>
<dbReference type="InterPro" id="IPR027417">
    <property type="entry name" value="P-loop_NTPase"/>
</dbReference>
<feature type="compositionally biased region" description="Basic and acidic residues" evidence="2">
    <location>
        <begin position="410"/>
        <end position="452"/>
    </location>
</feature>
<evidence type="ECO:0000256" key="2">
    <source>
        <dbReference type="SAM" id="MobiDB-lite"/>
    </source>
</evidence>
<protein>
    <recommendedName>
        <fullName evidence="3">G domain-containing protein</fullName>
    </recommendedName>
</protein>
<dbReference type="GO" id="GO:0005525">
    <property type="term" value="F:GTP binding"/>
    <property type="evidence" value="ECO:0007669"/>
    <property type="project" value="InterPro"/>
</dbReference>
<evidence type="ECO:0000259" key="3">
    <source>
        <dbReference type="Pfam" id="PF01926"/>
    </source>
</evidence>
<gene>
    <name evidence="4" type="ORF">LTR25_003919</name>
</gene>
<feature type="region of interest" description="Disordered" evidence="2">
    <location>
        <begin position="1"/>
        <end position="23"/>
    </location>
</feature>
<feature type="domain" description="G" evidence="3">
    <location>
        <begin position="49"/>
        <end position="117"/>
    </location>
</feature>
<sequence length="466" mass="53797">MEEENDAVMLEHPPPYQDEAPSSSAIVPPVQQVAPTMHQPFLRAGDVVLAVMGVTGAGKSTFVSLLSPDKDVEIGHDLRSRTKHVSVHGFRLSDGRQGWLMDTPGFDDTSRSDTEILREISSALTELYTRGVRLSGILYLHRIVDPKMGHSAIRNLEIFKRLCGKEAMQGVAFVTTRWDGMEEGSPQWTSAVEREKQLRSSDKYWAGMIREGANVVRHFGTRTAALTVVDLLMQKQFGSPLAIQTELAKEMRSLDQTAAGRFLAQEQEELQARYAQEMKDLEQEREEALQQRDRVLAEELANQQQKYRAQHADFASARQELHVDFQQMSKENAQRLVYTSQSSQQDSASTQQMKAQMDLIAQNVAEIQDEMERRDREHEEQIARLRKQARNRDKQHEAETIRLIEQMNVSHEHERKRSHRMLETLRKPHPDSRDRRDRYSDQRDHHRDRNMEPDGFTKLLRWLKVL</sequence>
<dbReference type="Pfam" id="PF01926">
    <property type="entry name" value="MMR_HSR1"/>
    <property type="match status" value="1"/>
</dbReference>
<feature type="coiled-coil region" evidence="1">
    <location>
        <begin position="350"/>
        <end position="388"/>
    </location>
</feature>
<organism evidence="4 5">
    <name type="scientific">Vermiconidia calcicola</name>
    <dbReference type="NCBI Taxonomy" id="1690605"/>
    <lineage>
        <taxon>Eukaryota</taxon>
        <taxon>Fungi</taxon>
        <taxon>Dikarya</taxon>
        <taxon>Ascomycota</taxon>
        <taxon>Pezizomycotina</taxon>
        <taxon>Dothideomycetes</taxon>
        <taxon>Dothideomycetidae</taxon>
        <taxon>Mycosphaerellales</taxon>
        <taxon>Extremaceae</taxon>
        <taxon>Vermiconidia</taxon>
    </lineage>
</organism>
<dbReference type="AlphaFoldDB" id="A0AAV9QF12"/>
<dbReference type="Proteomes" id="UP001345827">
    <property type="component" value="Unassembled WGS sequence"/>
</dbReference>
<dbReference type="EMBL" id="JAXLQG010000005">
    <property type="protein sequence ID" value="KAK5540213.1"/>
    <property type="molecule type" value="Genomic_DNA"/>
</dbReference>
<evidence type="ECO:0000313" key="5">
    <source>
        <dbReference type="Proteomes" id="UP001345827"/>
    </source>
</evidence>
<accession>A0AAV9QF12</accession>
<feature type="coiled-coil region" evidence="1">
    <location>
        <begin position="264"/>
        <end position="298"/>
    </location>
</feature>
<dbReference type="Gene3D" id="3.40.50.300">
    <property type="entry name" value="P-loop containing nucleotide triphosphate hydrolases"/>
    <property type="match status" value="1"/>
</dbReference>